<gene>
    <name evidence="1" type="ORF">NQ315_009024</name>
</gene>
<name>A0AAV8VG01_9CUCU</name>
<organism evidence="1 2">
    <name type="scientific">Exocentrus adspersus</name>
    <dbReference type="NCBI Taxonomy" id="1586481"/>
    <lineage>
        <taxon>Eukaryota</taxon>
        <taxon>Metazoa</taxon>
        <taxon>Ecdysozoa</taxon>
        <taxon>Arthropoda</taxon>
        <taxon>Hexapoda</taxon>
        <taxon>Insecta</taxon>
        <taxon>Pterygota</taxon>
        <taxon>Neoptera</taxon>
        <taxon>Endopterygota</taxon>
        <taxon>Coleoptera</taxon>
        <taxon>Polyphaga</taxon>
        <taxon>Cucujiformia</taxon>
        <taxon>Chrysomeloidea</taxon>
        <taxon>Cerambycidae</taxon>
        <taxon>Lamiinae</taxon>
        <taxon>Acanthocinini</taxon>
        <taxon>Exocentrus</taxon>
    </lineage>
</organism>
<evidence type="ECO:0000313" key="2">
    <source>
        <dbReference type="Proteomes" id="UP001159042"/>
    </source>
</evidence>
<reference evidence="1 2" key="1">
    <citation type="journal article" date="2023" name="Insect Mol. Biol.">
        <title>Genome sequencing provides insights into the evolution of gene families encoding plant cell wall-degrading enzymes in longhorned beetles.</title>
        <authorList>
            <person name="Shin N.R."/>
            <person name="Okamura Y."/>
            <person name="Kirsch R."/>
            <person name="Pauchet Y."/>
        </authorList>
    </citation>
    <scope>NUCLEOTIDE SEQUENCE [LARGE SCALE GENOMIC DNA]</scope>
    <source>
        <strain evidence="1">EAD_L_NR</strain>
    </source>
</reference>
<dbReference type="Proteomes" id="UP001159042">
    <property type="component" value="Unassembled WGS sequence"/>
</dbReference>
<dbReference type="EMBL" id="JANEYG010000100">
    <property type="protein sequence ID" value="KAJ8913187.1"/>
    <property type="molecule type" value="Genomic_DNA"/>
</dbReference>
<accession>A0AAV8VG01</accession>
<comment type="caution">
    <text evidence="1">The sequence shown here is derived from an EMBL/GenBank/DDBJ whole genome shotgun (WGS) entry which is preliminary data.</text>
</comment>
<dbReference type="AlphaFoldDB" id="A0AAV8VG01"/>
<evidence type="ECO:0000313" key="1">
    <source>
        <dbReference type="EMBL" id="KAJ8913187.1"/>
    </source>
</evidence>
<keyword evidence="2" id="KW-1185">Reference proteome</keyword>
<sequence length="106" mass="11278">MAPSESPAESAGRHESDLYTRPGWVDADVALGQIDQVINHINIGTSTKYHFLQTAKMSTRFPPLPPLKSGVIDDFGARPDRGLVGDVPCYASLGGTTKIAACVVHS</sequence>
<proteinExistence type="predicted"/>
<protein>
    <submittedName>
        <fullName evidence="1">Uncharacterized protein</fullName>
    </submittedName>
</protein>